<feature type="transmembrane region" description="Helical" evidence="1">
    <location>
        <begin position="138"/>
        <end position="162"/>
    </location>
</feature>
<name>A0A3B1CJL2_9ZZZZ</name>
<accession>A0A3B1CJL2</accession>
<protein>
    <submittedName>
        <fullName evidence="2">Uncharacterized protein</fullName>
    </submittedName>
</protein>
<gene>
    <name evidence="2" type="ORF">MNBD_NITROSPINAE04-109</name>
</gene>
<keyword evidence="1" id="KW-1133">Transmembrane helix</keyword>
<feature type="transmembrane region" description="Helical" evidence="1">
    <location>
        <begin position="21"/>
        <end position="39"/>
    </location>
</feature>
<keyword evidence="1" id="KW-0472">Membrane</keyword>
<reference evidence="2" key="1">
    <citation type="submission" date="2018-06" db="EMBL/GenBank/DDBJ databases">
        <authorList>
            <person name="Zhirakovskaya E."/>
        </authorList>
    </citation>
    <scope>NUCLEOTIDE SEQUENCE</scope>
</reference>
<keyword evidence="1" id="KW-0812">Transmembrane</keyword>
<feature type="transmembrane region" description="Helical" evidence="1">
    <location>
        <begin position="51"/>
        <end position="70"/>
    </location>
</feature>
<dbReference type="AlphaFoldDB" id="A0A3B1CJL2"/>
<sequence>MTIDNGNGVDQDQAWVDGLSGALVWGLAMLVEYYPLLIIADDRVRISSSLYSVNAFFIAISIAAFSGFAMRLTSARMKEAAQRRGNVKGSGVSSKVVAVIDAVHTGFKWNLCGAAVWVGGIATIFVSISAGWGRLGLLAATAYLGALGLVLLFMVGFVFSLVKKRA</sequence>
<feature type="transmembrane region" description="Helical" evidence="1">
    <location>
        <begin position="111"/>
        <end position="132"/>
    </location>
</feature>
<evidence type="ECO:0000256" key="1">
    <source>
        <dbReference type="SAM" id="Phobius"/>
    </source>
</evidence>
<evidence type="ECO:0000313" key="2">
    <source>
        <dbReference type="EMBL" id="VAX16927.1"/>
    </source>
</evidence>
<proteinExistence type="predicted"/>
<organism evidence="2">
    <name type="scientific">hydrothermal vent metagenome</name>
    <dbReference type="NCBI Taxonomy" id="652676"/>
    <lineage>
        <taxon>unclassified sequences</taxon>
        <taxon>metagenomes</taxon>
        <taxon>ecological metagenomes</taxon>
    </lineage>
</organism>
<dbReference type="EMBL" id="UOGA01000081">
    <property type="protein sequence ID" value="VAX16927.1"/>
    <property type="molecule type" value="Genomic_DNA"/>
</dbReference>